<proteinExistence type="predicted"/>
<dbReference type="AlphaFoldDB" id="K0JLD0"/>
<evidence type="ECO:0000313" key="2">
    <source>
        <dbReference type="Proteomes" id="UP000003759"/>
    </source>
</evidence>
<dbReference type="EMBL" id="HE793032">
    <property type="protein sequence ID" value="CCG57021.1"/>
    <property type="molecule type" value="Genomic_DNA"/>
</dbReference>
<reference evidence="1 2" key="1">
    <citation type="journal article" date="2012" name="BMC Genomics">
        <title>Comparative genomics of Brachyspira pilosicoli strains: genome rearrangements, reductions and correlation of genetic compliment with phenotypic diversity.</title>
        <authorList>
            <person name="Mappley L.J."/>
            <person name="Black M.L."/>
            <person name="Abuoun M."/>
            <person name="Darby A.C."/>
            <person name="Woodward M.J."/>
            <person name="Parkhill J."/>
            <person name="Turner A.K."/>
            <person name="Bellgard M.I."/>
            <person name="La T."/>
            <person name="Phillips N.D."/>
            <person name="La Ragione R.M."/>
            <person name="Hampson D.J."/>
        </authorList>
    </citation>
    <scope>NUCLEOTIDE SEQUENCE [LARGE SCALE GENOMIC DNA]</scope>
    <source>
        <strain evidence="1">WesB</strain>
    </source>
</reference>
<sequence length="67" mass="7928">MLIFIENISFILENIAKLFKNEIDDFNSKDLKEPIKTDSYIFYRLQNCFDSINSINASIKDNMNNIF</sequence>
<dbReference type="Proteomes" id="UP000003759">
    <property type="component" value="Chromosome"/>
</dbReference>
<accession>K0JLD0</accession>
<dbReference type="HOGENOM" id="CLU_2804020_0_0_12"/>
<name>K0JLD0_BRAPL</name>
<organism evidence="1 2">
    <name type="scientific">Brachyspira pilosicoli WesB</name>
    <dbReference type="NCBI Taxonomy" id="1161918"/>
    <lineage>
        <taxon>Bacteria</taxon>
        <taxon>Pseudomonadati</taxon>
        <taxon>Spirochaetota</taxon>
        <taxon>Spirochaetia</taxon>
        <taxon>Brachyspirales</taxon>
        <taxon>Brachyspiraceae</taxon>
        <taxon>Brachyspira</taxon>
    </lineage>
</organism>
<evidence type="ECO:0000313" key="1">
    <source>
        <dbReference type="EMBL" id="CCG57021.1"/>
    </source>
</evidence>
<gene>
    <name evidence="1" type="ORF">WESB_1554</name>
</gene>
<dbReference type="KEGG" id="bpw:WESB_1554"/>
<dbReference type="PATRIC" id="fig|1161918.5.peg.1067"/>
<protein>
    <submittedName>
        <fullName evidence="1">Uncharacterized protein</fullName>
    </submittedName>
</protein>